<evidence type="ECO:0000259" key="1">
    <source>
        <dbReference type="Pfam" id="PF06722"/>
    </source>
</evidence>
<dbReference type="Gene3D" id="3.40.50.2000">
    <property type="entry name" value="Glycogen Phosphorylase B"/>
    <property type="match status" value="2"/>
</dbReference>
<dbReference type="AlphaFoldDB" id="A0A7W7ZMU0"/>
<dbReference type="EC" id="2.4.1.-" evidence="2"/>
<gene>
    <name evidence="2" type="ORF">HDF15_001196</name>
</gene>
<dbReference type="GO" id="GO:0008194">
    <property type="term" value="F:UDP-glycosyltransferase activity"/>
    <property type="evidence" value="ECO:0007669"/>
    <property type="project" value="InterPro"/>
</dbReference>
<keyword evidence="2" id="KW-0808">Transferase</keyword>
<name>A0A7W7ZMU0_9BACT</name>
<dbReference type="Proteomes" id="UP000584867">
    <property type="component" value="Unassembled WGS sequence"/>
</dbReference>
<dbReference type="EMBL" id="JACHIO010000004">
    <property type="protein sequence ID" value="MBB5062859.1"/>
    <property type="molecule type" value="Genomic_DNA"/>
</dbReference>
<keyword evidence="2" id="KW-0328">Glycosyltransferase</keyword>
<comment type="caution">
    <text evidence="2">The sequence shown here is derived from an EMBL/GenBank/DDBJ whole genome shotgun (WGS) entry which is preliminary data.</text>
</comment>
<dbReference type="InterPro" id="IPR002213">
    <property type="entry name" value="UDP_glucos_trans"/>
</dbReference>
<organism evidence="2 3">
    <name type="scientific">Granulicella mallensis</name>
    <dbReference type="NCBI Taxonomy" id="940614"/>
    <lineage>
        <taxon>Bacteria</taxon>
        <taxon>Pseudomonadati</taxon>
        <taxon>Acidobacteriota</taxon>
        <taxon>Terriglobia</taxon>
        <taxon>Terriglobales</taxon>
        <taxon>Acidobacteriaceae</taxon>
        <taxon>Granulicella</taxon>
    </lineage>
</organism>
<dbReference type="RefSeq" id="WP_184253604.1">
    <property type="nucleotide sequence ID" value="NZ_JACHIO010000004.1"/>
</dbReference>
<evidence type="ECO:0000313" key="3">
    <source>
        <dbReference type="Proteomes" id="UP000584867"/>
    </source>
</evidence>
<dbReference type="InterPro" id="IPR050426">
    <property type="entry name" value="Glycosyltransferase_28"/>
</dbReference>
<proteinExistence type="predicted"/>
<evidence type="ECO:0000313" key="2">
    <source>
        <dbReference type="EMBL" id="MBB5062859.1"/>
    </source>
</evidence>
<feature type="domain" description="Erythromycin biosynthesis protein CIII-like C-terminal" evidence="1">
    <location>
        <begin position="301"/>
        <end position="404"/>
    </location>
</feature>
<dbReference type="PANTHER" id="PTHR48050:SF13">
    <property type="entry name" value="STEROL 3-BETA-GLUCOSYLTRANSFERASE UGT80A2"/>
    <property type="match status" value="1"/>
</dbReference>
<reference evidence="2 3" key="1">
    <citation type="submission" date="2020-08" db="EMBL/GenBank/DDBJ databases">
        <title>Genomic Encyclopedia of Type Strains, Phase IV (KMG-V): Genome sequencing to study the core and pangenomes of soil and plant-associated prokaryotes.</title>
        <authorList>
            <person name="Whitman W."/>
        </authorList>
    </citation>
    <scope>NUCLEOTIDE SEQUENCE [LARGE SCALE GENOMIC DNA]</scope>
    <source>
        <strain evidence="2 3">X5P3</strain>
    </source>
</reference>
<sequence>MQSVHQTTSVRMRAIIFAAGSDGEIHPHLGIGRELMERGHHVTFITTFDYVDVARACGFEVLSFLGKDEKQDFLRSTERLGTIAKLKSYSGFLTGKAAELCNMVASRLDEQSILIAPPFFYVIARLLHARFGTPYVSTVLVPAHLYSIKEPPTFKSLQWFTWLPYSLRKLVFRVGERLVVDPFFRMVLKEPCRQLEIPRPRHVISEWWYSPQRVLALFYDWFCPAPADWPKQVATTGFQMFLPNEETQQLSNGLSKFLDAGPAPIVFNPGTETQNPRAFFEIALKIVEKLGVRGVFLTRLTEHLPELPETVWHESYPPFHLLLPRASVLVHHGGVGTIALAMRAGVPQLILPGWTDQVDNGQRAERLGCGLVQQNPLDSDALLEKLQYLLHSPEVKDACRLAQERIEPGAVVRGRTVDMVEEIFHRTAKIAVLA</sequence>
<dbReference type="SUPFAM" id="SSF53756">
    <property type="entry name" value="UDP-Glycosyltransferase/glycogen phosphorylase"/>
    <property type="match status" value="1"/>
</dbReference>
<accession>A0A7W7ZMU0</accession>
<dbReference type="InterPro" id="IPR010610">
    <property type="entry name" value="EryCIII-like_C"/>
</dbReference>
<dbReference type="GO" id="GO:0017000">
    <property type="term" value="P:antibiotic biosynthetic process"/>
    <property type="evidence" value="ECO:0007669"/>
    <property type="project" value="UniProtKB-ARBA"/>
</dbReference>
<dbReference type="CDD" id="cd03784">
    <property type="entry name" value="GT1_Gtf-like"/>
    <property type="match status" value="1"/>
</dbReference>
<dbReference type="GO" id="GO:0016758">
    <property type="term" value="F:hexosyltransferase activity"/>
    <property type="evidence" value="ECO:0007669"/>
    <property type="project" value="UniProtKB-ARBA"/>
</dbReference>
<dbReference type="PANTHER" id="PTHR48050">
    <property type="entry name" value="STEROL 3-BETA-GLUCOSYLTRANSFERASE"/>
    <property type="match status" value="1"/>
</dbReference>
<protein>
    <submittedName>
        <fullName evidence="2">Rhamnosyltransferase subunit B</fullName>
        <ecNumber evidence="2">2.4.1.-</ecNumber>
    </submittedName>
</protein>
<dbReference type="Pfam" id="PF06722">
    <property type="entry name" value="EryCIII-like_C"/>
    <property type="match status" value="1"/>
</dbReference>